<accession>A0ABQ9FWT3</accession>
<dbReference type="InterPro" id="IPR007110">
    <property type="entry name" value="Ig-like_dom"/>
</dbReference>
<keyword evidence="2" id="KW-0472">Membrane</keyword>
<dbReference type="InterPro" id="IPR003599">
    <property type="entry name" value="Ig_sub"/>
</dbReference>
<evidence type="ECO:0000256" key="7">
    <source>
        <dbReference type="SAM" id="SignalP"/>
    </source>
</evidence>
<feature type="chain" id="PRO_5047284419" description="Ig-like domain-containing protein" evidence="7">
    <location>
        <begin position="18"/>
        <end position="684"/>
    </location>
</feature>
<dbReference type="SMART" id="SM00409">
    <property type="entry name" value="IG"/>
    <property type="match status" value="2"/>
</dbReference>
<keyword evidence="3" id="KW-1015">Disulfide bond</keyword>
<keyword evidence="5" id="KW-0393">Immunoglobulin domain</keyword>
<dbReference type="InterPro" id="IPR013162">
    <property type="entry name" value="CD80_C2-set"/>
</dbReference>
<feature type="domain" description="Ig-like" evidence="8">
    <location>
        <begin position="227"/>
        <end position="320"/>
    </location>
</feature>
<comment type="caution">
    <text evidence="9">The sequence shown here is derived from an EMBL/GenBank/DDBJ whole genome shotgun (WGS) entry which is preliminary data.</text>
</comment>
<dbReference type="PANTHER" id="PTHR11640:SF31">
    <property type="entry name" value="IRREGULAR CHIASM C-ROUGHEST PROTEIN-RELATED"/>
    <property type="match status" value="1"/>
</dbReference>
<evidence type="ECO:0000313" key="10">
    <source>
        <dbReference type="Proteomes" id="UP001217089"/>
    </source>
</evidence>
<name>A0ABQ9FWT3_TEGGR</name>
<dbReference type="EMBL" id="JARBDR010000018">
    <property type="protein sequence ID" value="KAJ8321713.1"/>
    <property type="molecule type" value="Genomic_DNA"/>
</dbReference>
<feature type="domain" description="Ig-like" evidence="8">
    <location>
        <begin position="322"/>
        <end position="409"/>
    </location>
</feature>
<evidence type="ECO:0000256" key="2">
    <source>
        <dbReference type="ARBA" id="ARBA00023136"/>
    </source>
</evidence>
<dbReference type="SUPFAM" id="SSF48726">
    <property type="entry name" value="Immunoglobulin"/>
    <property type="match status" value="6"/>
</dbReference>
<evidence type="ECO:0000313" key="9">
    <source>
        <dbReference type="EMBL" id="KAJ8321713.1"/>
    </source>
</evidence>
<comment type="subcellular location">
    <subcellularLocation>
        <location evidence="1">Membrane</location>
        <topology evidence="1">Single-pass type I membrane protein</topology>
    </subcellularLocation>
</comment>
<feature type="domain" description="Ig-like" evidence="8">
    <location>
        <begin position="504"/>
        <end position="616"/>
    </location>
</feature>
<protein>
    <recommendedName>
        <fullName evidence="8">Ig-like domain-containing protein</fullName>
    </recommendedName>
</protein>
<evidence type="ECO:0000256" key="5">
    <source>
        <dbReference type="ARBA" id="ARBA00023319"/>
    </source>
</evidence>
<evidence type="ECO:0000256" key="6">
    <source>
        <dbReference type="SAM" id="MobiDB-lite"/>
    </source>
</evidence>
<dbReference type="InterPro" id="IPR036179">
    <property type="entry name" value="Ig-like_dom_sf"/>
</dbReference>
<evidence type="ECO:0000259" key="8">
    <source>
        <dbReference type="PROSITE" id="PS50835"/>
    </source>
</evidence>
<feature type="region of interest" description="Disordered" evidence="6">
    <location>
        <begin position="645"/>
        <end position="684"/>
    </location>
</feature>
<keyword evidence="10" id="KW-1185">Reference proteome</keyword>
<feature type="compositionally biased region" description="Basic and acidic residues" evidence="6">
    <location>
        <begin position="663"/>
        <end position="677"/>
    </location>
</feature>
<dbReference type="InterPro" id="IPR051275">
    <property type="entry name" value="Cell_adhesion_signaling"/>
</dbReference>
<evidence type="ECO:0000256" key="4">
    <source>
        <dbReference type="ARBA" id="ARBA00023180"/>
    </source>
</evidence>
<keyword evidence="7" id="KW-0732">Signal</keyword>
<dbReference type="Proteomes" id="UP001217089">
    <property type="component" value="Unassembled WGS sequence"/>
</dbReference>
<dbReference type="PANTHER" id="PTHR11640">
    <property type="entry name" value="NEPHRIN"/>
    <property type="match status" value="1"/>
</dbReference>
<keyword evidence="4" id="KW-0325">Glycoprotein</keyword>
<feature type="signal peptide" evidence="7">
    <location>
        <begin position="1"/>
        <end position="17"/>
    </location>
</feature>
<organism evidence="9 10">
    <name type="scientific">Tegillarca granosa</name>
    <name type="common">Malaysian cockle</name>
    <name type="synonym">Anadara granosa</name>
    <dbReference type="NCBI Taxonomy" id="220873"/>
    <lineage>
        <taxon>Eukaryota</taxon>
        <taxon>Metazoa</taxon>
        <taxon>Spiralia</taxon>
        <taxon>Lophotrochozoa</taxon>
        <taxon>Mollusca</taxon>
        <taxon>Bivalvia</taxon>
        <taxon>Autobranchia</taxon>
        <taxon>Pteriomorphia</taxon>
        <taxon>Arcoida</taxon>
        <taxon>Arcoidea</taxon>
        <taxon>Arcidae</taxon>
        <taxon>Tegillarca</taxon>
    </lineage>
</organism>
<feature type="domain" description="Ig-like" evidence="8">
    <location>
        <begin position="412"/>
        <end position="497"/>
    </location>
</feature>
<feature type="compositionally biased region" description="Basic and acidic residues" evidence="6">
    <location>
        <begin position="645"/>
        <end position="657"/>
    </location>
</feature>
<evidence type="ECO:0000256" key="3">
    <source>
        <dbReference type="ARBA" id="ARBA00023157"/>
    </source>
</evidence>
<dbReference type="Pfam" id="PF08205">
    <property type="entry name" value="C2-set_2"/>
    <property type="match status" value="1"/>
</dbReference>
<dbReference type="PROSITE" id="PS50835">
    <property type="entry name" value="IG_LIKE"/>
    <property type="match status" value="5"/>
</dbReference>
<proteinExistence type="predicted"/>
<gene>
    <name evidence="9" type="ORF">KUTeg_000184</name>
</gene>
<sequence>MVILYIFIVSCIVNIKASILEIYPSSIFAQRNQGFRLTCKASNEPTAIFWTRNGTNIAAMSRNISKSTVITVQITKIFNLIIPKDRINEEDGSKWQCKDSSGAGVSGVFIFRVAIFTMTISSSSTYAKKNQDIILTCTTADTITIIIWKRDNTDIAYMYIHSNTCKSTDAGHELYSNYRYNCTNNKMYNIIIPRDRIHLEDGTKWQCLDAGGGSGSGSVVIKVESPPESDPVVTGYNGSVLYNGNVVNLTCIVKGGTPLADISWDCKGTSVTGTDKSTATTAVSELSLNVDRSFNGQICVCKSEHPLWTANRTVEIAPVSTPMISGYTNNQTLYETTKNHLTCHVTGGNPVASITWTCRGFAVSDINHSVEGEARSTITLDIDREYNNKQCICEAVHPADNYKRQTNIDIFPVASKMTFETTQDIQLTCSVEGNHRGVVFHPWTHKIGTSMIQTFNGFNTDNETVVKIPYSSYQDVGNYTCYVYDRNGFFIKSKDVELTVNDKPVITEIIKIQEQNRTVQIIVDFYSVPKPLKVEWMKEGAVVSLSEKYRQSNTVVQVTLTLHEVKVKLKGYRAKFTITNVTDTDFGSYVLRIENVKGIATQQVNYQRNNQQKDVSTPAEKEEIKTLDSTVIGIFRRRFTQTNDNDHNCHGKAREDKAEYEEIQEREISTSELKSDYEITEINS</sequence>
<dbReference type="InterPro" id="IPR013783">
    <property type="entry name" value="Ig-like_fold"/>
</dbReference>
<reference evidence="9 10" key="1">
    <citation type="submission" date="2022-12" db="EMBL/GenBank/DDBJ databases">
        <title>Chromosome-level genome of Tegillarca granosa.</title>
        <authorList>
            <person name="Kim J."/>
        </authorList>
    </citation>
    <scope>NUCLEOTIDE SEQUENCE [LARGE SCALE GENOMIC DNA]</scope>
    <source>
        <strain evidence="9">Teg-2019</strain>
        <tissue evidence="9">Adductor muscle</tissue>
    </source>
</reference>
<evidence type="ECO:0000256" key="1">
    <source>
        <dbReference type="ARBA" id="ARBA00004479"/>
    </source>
</evidence>
<feature type="domain" description="Ig-like" evidence="8">
    <location>
        <begin position="17"/>
        <end position="97"/>
    </location>
</feature>
<dbReference type="Gene3D" id="2.60.40.10">
    <property type="entry name" value="Immunoglobulins"/>
    <property type="match status" value="5"/>
</dbReference>